<organism evidence="1">
    <name type="scientific">viral metagenome</name>
    <dbReference type="NCBI Taxonomy" id="1070528"/>
    <lineage>
        <taxon>unclassified sequences</taxon>
        <taxon>metagenomes</taxon>
        <taxon>organismal metagenomes</taxon>
    </lineage>
</organism>
<name>A0A6C0LRH8_9ZZZZ</name>
<reference evidence="1" key="1">
    <citation type="journal article" date="2020" name="Nature">
        <title>Giant virus diversity and host interactions through global metagenomics.</title>
        <authorList>
            <person name="Schulz F."/>
            <person name="Roux S."/>
            <person name="Paez-Espino D."/>
            <person name="Jungbluth S."/>
            <person name="Walsh D.A."/>
            <person name="Denef V.J."/>
            <person name="McMahon K.D."/>
            <person name="Konstantinidis K.T."/>
            <person name="Eloe-Fadrosh E.A."/>
            <person name="Kyrpides N.C."/>
            <person name="Woyke T."/>
        </authorList>
    </citation>
    <scope>NUCLEOTIDE SEQUENCE</scope>
    <source>
        <strain evidence="1">GVMAG-S-1014582-52</strain>
    </source>
</reference>
<accession>A0A6C0LRH8</accession>
<sequence>MIEVSEKTDTLIDDLELGELLKKHKLLDEQETITFQKELKMQTEDTKNNVLVFSEWIDNNIHLINSGELYKIFANSFSKEYKSGLYEGLNEYFNDRDFIPDNVYFGFKALIIDLLKNNSKFKHLLDSELKLDFNVKNKTTNLKLIKKKRIFGCLIGEDHVCYFKENGNDYYVS</sequence>
<evidence type="ECO:0000313" key="1">
    <source>
        <dbReference type="EMBL" id="QHU33197.1"/>
    </source>
</evidence>
<dbReference type="EMBL" id="MN740556">
    <property type="protein sequence ID" value="QHU33197.1"/>
    <property type="molecule type" value="Genomic_DNA"/>
</dbReference>
<dbReference type="AlphaFoldDB" id="A0A6C0LRH8"/>
<protein>
    <submittedName>
        <fullName evidence="1">Uncharacterized protein</fullName>
    </submittedName>
</protein>
<proteinExistence type="predicted"/>